<keyword evidence="1" id="KW-0812">Transmembrane</keyword>
<comment type="similarity">
    <text evidence="4">Belongs to the methyl-accepting chemotaxis (MCP) protein family.</text>
</comment>
<keyword evidence="2" id="KW-1133">Transmembrane helix</keyword>
<dbReference type="Pfam" id="PF00015">
    <property type="entry name" value="MCPsignal"/>
    <property type="match status" value="1"/>
</dbReference>
<evidence type="ECO:0000256" key="4">
    <source>
        <dbReference type="ARBA" id="ARBA00029447"/>
    </source>
</evidence>
<evidence type="ECO:0000313" key="9">
    <source>
        <dbReference type="Proteomes" id="UP001555826"/>
    </source>
</evidence>
<comment type="caution">
    <text evidence="8">The sequence shown here is derived from an EMBL/GenBank/DDBJ whole genome shotgun (WGS) entry which is preliminary data.</text>
</comment>
<dbReference type="PANTHER" id="PTHR32089:SF112">
    <property type="entry name" value="LYSOZYME-LIKE PROTEIN-RELATED"/>
    <property type="match status" value="1"/>
</dbReference>
<evidence type="ECO:0000313" key="8">
    <source>
        <dbReference type="EMBL" id="MEW9267316.1"/>
    </source>
</evidence>
<evidence type="ECO:0000256" key="2">
    <source>
        <dbReference type="ARBA" id="ARBA00022989"/>
    </source>
</evidence>
<proteinExistence type="inferred from homology"/>
<keyword evidence="2" id="KW-0472">Membrane</keyword>
<dbReference type="Gene3D" id="1.10.287.950">
    <property type="entry name" value="Methyl-accepting chemotaxis protein"/>
    <property type="match status" value="1"/>
</dbReference>
<dbReference type="SMART" id="SM00283">
    <property type="entry name" value="MA"/>
    <property type="match status" value="1"/>
</dbReference>
<evidence type="ECO:0000256" key="5">
    <source>
        <dbReference type="PROSITE-ProRule" id="PRU00284"/>
    </source>
</evidence>
<dbReference type="PANTHER" id="PTHR32089">
    <property type="entry name" value="METHYL-ACCEPTING CHEMOTAXIS PROTEIN MCPB"/>
    <property type="match status" value="1"/>
</dbReference>
<evidence type="ECO:0000259" key="6">
    <source>
        <dbReference type="PROSITE" id="PS50111"/>
    </source>
</evidence>
<evidence type="ECO:0000259" key="7">
    <source>
        <dbReference type="PROSITE" id="PS50885"/>
    </source>
</evidence>
<accession>A0ABV3PCH6</accession>
<dbReference type="Proteomes" id="UP001555826">
    <property type="component" value="Unassembled WGS sequence"/>
</dbReference>
<evidence type="ECO:0000256" key="1">
    <source>
        <dbReference type="ARBA" id="ARBA00022692"/>
    </source>
</evidence>
<sequence>MNPLRRLRPAQPPQRDHDEVLRALVDVASRAAAGDLEARVPHLGDDDLLVDLRRAFNHQLDMTDAFVRDASATLEAASEGRFHRRFLLGGTRGAFRHGARVIDAARRASATAGAELDQATAARLALADELESTVLSASEQVSAGATSAGSGAAELARTARDAVTEVQRAVATVESLRTASARIEEAVQLIEKVAAQTRLLSLNATIEAERAGEAGRGFAVVAEEVKSLAEQAAQSNAVIAAQVAASMQATEEAVAVIEGVARRIEGMDAEVGAISDAVSGGYGSVGLSEVAGLLQQQVTGFVATVRGS</sequence>
<feature type="domain" description="Methyl-accepting transducer" evidence="6">
    <location>
        <begin position="114"/>
        <end position="279"/>
    </location>
</feature>
<dbReference type="InterPro" id="IPR003660">
    <property type="entry name" value="HAMP_dom"/>
</dbReference>
<organism evidence="8 9">
    <name type="scientific">Kineococcus endophyticus</name>
    <dbReference type="NCBI Taxonomy" id="1181883"/>
    <lineage>
        <taxon>Bacteria</taxon>
        <taxon>Bacillati</taxon>
        <taxon>Actinomycetota</taxon>
        <taxon>Actinomycetes</taxon>
        <taxon>Kineosporiales</taxon>
        <taxon>Kineosporiaceae</taxon>
        <taxon>Kineococcus</taxon>
    </lineage>
</organism>
<reference evidence="8 9" key="1">
    <citation type="submission" date="2024-07" db="EMBL/GenBank/DDBJ databases">
        <authorList>
            <person name="Thanompreechachai J."/>
            <person name="Duangmal K."/>
        </authorList>
    </citation>
    <scope>NUCLEOTIDE SEQUENCE [LARGE SCALE GENOMIC DNA]</scope>
    <source>
        <strain evidence="8 9">KCTC 19886</strain>
    </source>
</reference>
<dbReference type="PROSITE" id="PS50885">
    <property type="entry name" value="HAMP"/>
    <property type="match status" value="1"/>
</dbReference>
<keyword evidence="9" id="KW-1185">Reference proteome</keyword>
<dbReference type="PROSITE" id="PS50111">
    <property type="entry name" value="CHEMOTAXIS_TRANSDUC_2"/>
    <property type="match status" value="1"/>
</dbReference>
<dbReference type="EMBL" id="JBFNQN010000017">
    <property type="protein sequence ID" value="MEW9267316.1"/>
    <property type="molecule type" value="Genomic_DNA"/>
</dbReference>
<dbReference type="InterPro" id="IPR004089">
    <property type="entry name" value="MCPsignal_dom"/>
</dbReference>
<keyword evidence="3 5" id="KW-0807">Transducer</keyword>
<name>A0ABV3PCH6_9ACTN</name>
<dbReference type="SUPFAM" id="SSF58104">
    <property type="entry name" value="Methyl-accepting chemotaxis protein (MCP) signaling domain"/>
    <property type="match status" value="1"/>
</dbReference>
<protein>
    <submittedName>
        <fullName evidence="8">Methyl-accepting chemotaxis protein</fullName>
    </submittedName>
</protein>
<evidence type="ECO:0000256" key="3">
    <source>
        <dbReference type="ARBA" id="ARBA00023224"/>
    </source>
</evidence>
<gene>
    <name evidence="8" type="ORF">AB1207_21415</name>
</gene>
<dbReference type="RefSeq" id="WP_367640604.1">
    <property type="nucleotide sequence ID" value="NZ_JBFNQN010000017.1"/>
</dbReference>
<feature type="domain" description="HAMP" evidence="7">
    <location>
        <begin position="15"/>
        <end position="68"/>
    </location>
</feature>